<name>A0A146K8G0_9EUKA</name>
<accession>A0A146K8G0</accession>
<organism evidence="1">
    <name type="scientific">Trepomonas sp. PC1</name>
    <dbReference type="NCBI Taxonomy" id="1076344"/>
    <lineage>
        <taxon>Eukaryota</taxon>
        <taxon>Metamonada</taxon>
        <taxon>Diplomonadida</taxon>
        <taxon>Hexamitidae</taxon>
        <taxon>Hexamitinae</taxon>
        <taxon>Trepomonas</taxon>
    </lineage>
</organism>
<feature type="non-terminal residue" evidence="1">
    <location>
        <position position="1"/>
    </location>
</feature>
<reference evidence="1" key="1">
    <citation type="submission" date="2015-07" db="EMBL/GenBank/DDBJ databases">
        <title>Adaptation to a free-living lifestyle via gene acquisitions in the diplomonad Trepomonas sp. PC1.</title>
        <authorList>
            <person name="Xu F."/>
            <person name="Jerlstrom-Hultqvist J."/>
            <person name="Kolisko M."/>
            <person name="Simpson A.G.B."/>
            <person name="Roger A.J."/>
            <person name="Svard S.G."/>
            <person name="Andersson J.O."/>
        </authorList>
    </citation>
    <scope>NUCLEOTIDE SEQUENCE</scope>
    <source>
        <strain evidence="1">PC1</strain>
    </source>
</reference>
<evidence type="ECO:0000313" key="1">
    <source>
        <dbReference type="EMBL" id="JAP92897.1"/>
    </source>
</evidence>
<protein>
    <submittedName>
        <fullName evidence="1">Uncharacterized protein</fullName>
    </submittedName>
</protein>
<sequence>ISGEFKQIENCPTFSFYVTEIGKQCDICSNQNILRQEYSLFQCVNYDQCIEETMPYVAFNSTCVATISYYQDTGMLEQVANCTYIQYYIVDATGARKCVESCEDQQTGYQFVNPIEGKQCATECITPFVFYTIVEDQYQCSDQCPVYYLENLCVTSCMNTINRIVSNANICISDATLFQNISGEFKQIQNCHTYQYYNMSIGKMCSICGQFQLYDNQSQLFQCVFQCPNTNPIISANHTCLQFAQYYAIIDQIKYEQQNCVFYLTDELGMNECVEKCELLILVKQCVSYCPEHYTPVYKTCLDDSIIVPTCAKLIQDGQCIEACDQQYTQSGFYCLKNLHSCPNYEILINKTCQTLTSQLHVVTPIGNVFVESCSGIIINNQCQYGCENGYISQVGCVDECSTQIWNNMCVVTCLNFFDISTKQCVNNCTYYFQQTCTQLGQKDCMYVNSDQCQSACQIVDFNHICYDQCPVRTVNIDNKCSCVHFMNGQCTNNCTLSNLIINDIVCYYAQNCSADQIKDDNKCRKTASQTFQELPDGQIIAVSCVYPDAIVVNQICRMNCQQGQWDGSKCIECTNSDCAENGDTNAEKAFEDKCQ</sequence>
<dbReference type="EMBL" id="GDID01003709">
    <property type="protein sequence ID" value="JAP92897.1"/>
    <property type="molecule type" value="Transcribed_RNA"/>
</dbReference>
<dbReference type="AlphaFoldDB" id="A0A146K8G0"/>
<gene>
    <name evidence="1" type="ORF">TPC1_15013</name>
</gene>
<proteinExistence type="predicted"/>